<dbReference type="InterPro" id="IPR010982">
    <property type="entry name" value="Lambda_DNA-bd_dom_sf"/>
</dbReference>
<gene>
    <name evidence="2" type="ORF">SAMN04488090_0664</name>
</gene>
<dbReference type="CDD" id="cd00093">
    <property type="entry name" value="HTH_XRE"/>
    <property type="match status" value="1"/>
</dbReference>
<feature type="domain" description="HTH cro/C1-type" evidence="1">
    <location>
        <begin position="8"/>
        <end position="62"/>
    </location>
</feature>
<evidence type="ECO:0000259" key="1">
    <source>
        <dbReference type="PROSITE" id="PS50943"/>
    </source>
</evidence>
<reference evidence="2 3" key="1">
    <citation type="submission" date="2016-10" db="EMBL/GenBank/DDBJ databases">
        <authorList>
            <person name="de Groot N.N."/>
        </authorList>
    </citation>
    <scope>NUCLEOTIDE SEQUENCE [LARGE SCALE GENOMIC DNA]</scope>
    <source>
        <strain evidence="2 3">DSM 21668</strain>
    </source>
</reference>
<dbReference type="Gene3D" id="1.10.260.40">
    <property type="entry name" value="lambda repressor-like DNA-binding domains"/>
    <property type="match status" value="1"/>
</dbReference>
<sequence>MNTLSEKLRAIRTAKGYSQQYMAEQLAVSRSTYIRLETKPELLNISQLLHLSQVFGISPSYLLPDADAGEALYARMIRLESKLEEMMLKMVLVQAENHPRYS</sequence>
<dbReference type="PROSITE" id="PS50943">
    <property type="entry name" value="HTH_CROC1"/>
    <property type="match status" value="1"/>
</dbReference>
<keyword evidence="3" id="KW-1185">Reference proteome</keyword>
<dbReference type="RefSeq" id="WP_093197640.1">
    <property type="nucleotide sequence ID" value="NZ_FNGS01000001.1"/>
</dbReference>
<dbReference type="AlphaFoldDB" id="A0A1G9IXX3"/>
<dbReference type="Pfam" id="PF01381">
    <property type="entry name" value="HTH_3"/>
    <property type="match status" value="1"/>
</dbReference>
<dbReference type="OrthoDB" id="959646at2"/>
<proteinExistence type="predicted"/>
<protein>
    <submittedName>
        <fullName evidence="2">Helix-turn-helix domain-containing protein</fullName>
    </submittedName>
</protein>
<accession>A0A1G9IXX3</accession>
<evidence type="ECO:0000313" key="3">
    <source>
        <dbReference type="Proteomes" id="UP000198901"/>
    </source>
</evidence>
<evidence type="ECO:0000313" key="2">
    <source>
        <dbReference type="EMBL" id="SDL29931.1"/>
    </source>
</evidence>
<dbReference type="Proteomes" id="UP000198901">
    <property type="component" value="Unassembled WGS sequence"/>
</dbReference>
<dbReference type="GO" id="GO:0003677">
    <property type="term" value="F:DNA binding"/>
    <property type="evidence" value="ECO:0007669"/>
    <property type="project" value="InterPro"/>
</dbReference>
<name>A0A1G9IXX3_9BACT</name>
<dbReference type="InterPro" id="IPR001387">
    <property type="entry name" value="Cro/C1-type_HTH"/>
</dbReference>
<dbReference type="EMBL" id="FNGS01000001">
    <property type="protein sequence ID" value="SDL29931.1"/>
    <property type="molecule type" value="Genomic_DNA"/>
</dbReference>
<dbReference type="SMART" id="SM00530">
    <property type="entry name" value="HTH_XRE"/>
    <property type="match status" value="1"/>
</dbReference>
<organism evidence="2 3">
    <name type="scientific">Siphonobacter aquaeclarae</name>
    <dbReference type="NCBI Taxonomy" id="563176"/>
    <lineage>
        <taxon>Bacteria</taxon>
        <taxon>Pseudomonadati</taxon>
        <taxon>Bacteroidota</taxon>
        <taxon>Cytophagia</taxon>
        <taxon>Cytophagales</taxon>
        <taxon>Cytophagaceae</taxon>
        <taxon>Siphonobacter</taxon>
    </lineage>
</organism>
<dbReference type="SUPFAM" id="SSF47413">
    <property type="entry name" value="lambda repressor-like DNA-binding domains"/>
    <property type="match status" value="1"/>
</dbReference>